<comment type="caution">
    <text evidence="13">The sequence shown here is derived from an EMBL/GenBank/DDBJ whole genome shotgun (WGS) entry which is preliminary data.</text>
</comment>
<feature type="domain" description="O-acyltransferase WSD1 C-terminal" evidence="12">
    <location>
        <begin position="265"/>
        <end position="393"/>
    </location>
</feature>
<dbReference type="RefSeq" id="WP_344500703.1">
    <property type="nucleotide sequence ID" value="NZ_BAAAUD010000111.1"/>
</dbReference>
<comment type="similarity">
    <text evidence="3">Belongs to the long-chain O-acyltransferase family.</text>
</comment>
<dbReference type="EMBL" id="BAAAUD010000111">
    <property type="protein sequence ID" value="GAA2973282.1"/>
    <property type="molecule type" value="Genomic_DNA"/>
</dbReference>
<dbReference type="Gene3D" id="3.30.559.30">
    <property type="entry name" value="Nonribosomal peptide synthetase, condensation domain"/>
    <property type="match status" value="1"/>
</dbReference>
<dbReference type="InterPro" id="IPR045034">
    <property type="entry name" value="O-acyltransferase_WSD1-like"/>
</dbReference>
<proteinExistence type="inferred from homology"/>
<evidence type="ECO:0000256" key="6">
    <source>
        <dbReference type="ARBA" id="ARBA00022679"/>
    </source>
</evidence>
<dbReference type="Pfam" id="PF06974">
    <property type="entry name" value="WS_DGAT_C"/>
    <property type="match status" value="1"/>
</dbReference>
<evidence type="ECO:0000256" key="2">
    <source>
        <dbReference type="ARBA" id="ARBA00005189"/>
    </source>
</evidence>
<keyword evidence="14" id="KW-1185">Reference proteome</keyword>
<protein>
    <recommendedName>
        <fullName evidence="4">diacylglycerol O-acyltransferase</fullName>
        <ecNumber evidence="4">2.3.1.20</ecNumber>
    </recommendedName>
</protein>
<dbReference type="SUPFAM" id="SSF52777">
    <property type="entry name" value="CoA-dependent acyltransferases"/>
    <property type="match status" value="2"/>
</dbReference>
<evidence type="ECO:0000256" key="1">
    <source>
        <dbReference type="ARBA" id="ARBA00004771"/>
    </source>
</evidence>
<evidence type="ECO:0000259" key="12">
    <source>
        <dbReference type="Pfam" id="PF06974"/>
    </source>
</evidence>
<keyword evidence="5" id="KW-0444">Lipid biosynthesis</keyword>
<gene>
    <name evidence="13" type="ORF">GCM10010446_67120</name>
</gene>
<evidence type="ECO:0000256" key="3">
    <source>
        <dbReference type="ARBA" id="ARBA00009587"/>
    </source>
</evidence>
<evidence type="ECO:0000313" key="13">
    <source>
        <dbReference type="EMBL" id="GAA2973282.1"/>
    </source>
</evidence>
<evidence type="ECO:0000256" key="10">
    <source>
        <dbReference type="ARBA" id="ARBA00048109"/>
    </source>
</evidence>
<feature type="domain" description="O-acyltransferase WSD1-like N-terminal" evidence="11">
    <location>
        <begin position="21"/>
        <end position="143"/>
    </location>
</feature>
<comment type="pathway">
    <text evidence="2">Lipid metabolism.</text>
</comment>
<keyword evidence="9" id="KW-0012">Acyltransferase</keyword>
<evidence type="ECO:0000256" key="7">
    <source>
        <dbReference type="ARBA" id="ARBA00022798"/>
    </source>
</evidence>
<dbReference type="PANTHER" id="PTHR31650">
    <property type="entry name" value="O-ACYLTRANSFERASE (WSD1-LIKE) FAMILY PROTEIN"/>
    <property type="match status" value="1"/>
</dbReference>
<evidence type="ECO:0000256" key="5">
    <source>
        <dbReference type="ARBA" id="ARBA00022516"/>
    </source>
</evidence>
<comment type="pathway">
    <text evidence="1">Glycerolipid metabolism; triacylglycerol biosynthesis.</text>
</comment>
<evidence type="ECO:0000256" key="4">
    <source>
        <dbReference type="ARBA" id="ARBA00013244"/>
    </source>
</evidence>
<accession>A0ABN3XPT7</accession>
<comment type="catalytic activity">
    <reaction evidence="10">
        <text>an acyl-CoA + a 1,2-diacyl-sn-glycerol = a triacyl-sn-glycerol + CoA</text>
        <dbReference type="Rhea" id="RHEA:10868"/>
        <dbReference type="ChEBI" id="CHEBI:17815"/>
        <dbReference type="ChEBI" id="CHEBI:57287"/>
        <dbReference type="ChEBI" id="CHEBI:58342"/>
        <dbReference type="ChEBI" id="CHEBI:64615"/>
        <dbReference type="EC" id="2.3.1.20"/>
    </reaction>
</comment>
<keyword evidence="6" id="KW-0808">Transferase</keyword>
<dbReference type="InterPro" id="IPR023213">
    <property type="entry name" value="CAT-like_dom_sf"/>
</dbReference>
<dbReference type="Proteomes" id="UP001500403">
    <property type="component" value="Unassembled WGS sequence"/>
</dbReference>
<evidence type="ECO:0000259" key="11">
    <source>
        <dbReference type="Pfam" id="PF03007"/>
    </source>
</evidence>
<evidence type="ECO:0000313" key="14">
    <source>
        <dbReference type="Proteomes" id="UP001500403"/>
    </source>
</evidence>
<dbReference type="PANTHER" id="PTHR31650:SF1">
    <property type="entry name" value="WAX ESTER SYNTHASE_DIACYLGLYCEROL ACYLTRANSFERASE 4-RELATED"/>
    <property type="match status" value="1"/>
</dbReference>
<dbReference type="Pfam" id="PF03007">
    <property type="entry name" value="WS_DGAT_cat"/>
    <property type="match status" value="1"/>
</dbReference>
<dbReference type="InterPro" id="IPR004255">
    <property type="entry name" value="O-acyltransferase_WSD1_N"/>
</dbReference>
<dbReference type="EC" id="2.3.1.20" evidence="4"/>
<name>A0ABN3XPT7_9ACTN</name>
<evidence type="ECO:0000256" key="9">
    <source>
        <dbReference type="ARBA" id="ARBA00023315"/>
    </source>
</evidence>
<reference evidence="13 14" key="1">
    <citation type="journal article" date="2019" name="Int. J. Syst. Evol. Microbiol.">
        <title>The Global Catalogue of Microorganisms (GCM) 10K type strain sequencing project: providing services to taxonomists for standard genome sequencing and annotation.</title>
        <authorList>
            <consortium name="The Broad Institute Genomics Platform"/>
            <consortium name="The Broad Institute Genome Sequencing Center for Infectious Disease"/>
            <person name="Wu L."/>
            <person name="Ma J."/>
        </authorList>
    </citation>
    <scope>NUCLEOTIDE SEQUENCE [LARGE SCALE GENOMIC DNA]</scope>
    <source>
        <strain evidence="13 14">JCM 9088</strain>
    </source>
</reference>
<dbReference type="Gene3D" id="3.30.559.10">
    <property type="entry name" value="Chloramphenicol acetyltransferase-like domain"/>
    <property type="match status" value="1"/>
</dbReference>
<sequence>MYDNPVDAVYHLSQSPHPQIVGTLLRFAGAPPDPDRLRQHLAAHLGAQPVLRHRLQDVGGRIRRVPVEVRLEDHVRRHAAPLGTPWEEVADELRRAPLAPAPAAPWDVWLADGYRREEWLLFFRSHHALTDGTGRAHLINSLFGGTSPPGTTVPRNGFSLLCAGRLLADAASGLLFDSPPALPWQWLRGPTSGSSRLSCVSLPYEWLSQVGRSAGVTTNDVYLAAMAGTMRQLALNRGTSPDELRSLPVSMPMSTRRAGEETLPGNYLAMTRVPLPCHLSDPWERLAQVHRATLRAKKQGRAATSRFLQEHAPYRVAEAAARAVMAPRTAPVCCNYVPYRVPELSFDGCRALDAASVGALMEGHLLYAALTYHRSLARLAVVHDAALPDAADVGELWSGQINALCRSAGSRHRDGRDTGVVQA</sequence>
<keyword evidence="7" id="KW-0319">Glycerol metabolism</keyword>
<keyword evidence="8" id="KW-0443">Lipid metabolism</keyword>
<evidence type="ECO:0000256" key="8">
    <source>
        <dbReference type="ARBA" id="ARBA00023098"/>
    </source>
</evidence>
<dbReference type="InterPro" id="IPR009721">
    <property type="entry name" value="O-acyltransferase_WSD1_C"/>
</dbReference>
<organism evidence="13 14">
    <name type="scientific">Streptomyces enissocaesilis</name>
    <dbReference type="NCBI Taxonomy" id="332589"/>
    <lineage>
        <taxon>Bacteria</taxon>
        <taxon>Bacillati</taxon>
        <taxon>Actinomycetota</taxon>
        <taxon>Actinomycetes</taxon>
        <taxon>Kitasatosporales</taxon>
        <taxon>Streptomycetaceae</taxon>
        <taxon>Streptomyces</taxon>
        <taxon>Streptomyces rochei group</taxon>
    </lineage>
</organism>